<keyword evidence="2" id="KW-1185">Reference proteome</keyword>
<dbReference type="AlphaFoldDB" id="A0A2A6BCY2"/>
<evidence type="ECO:0000313" key="1">
    <source>
        <dbReference type="EnsemblMetazoa" id="PPA33980.1"/>
    </source>
</evidence>
<reference evidence="2" key="1">
    <citation type="journal article" date="2008" name="Nat. Genet.">
        <title>The Pristionchus pacificus genome provides a unique perspective on nematode lifestyle and parasitism.</title>
        <authorList>
            <person name="Dieterich C."/>
            <person name="Clifton S.W."/>
            <person name="Schuster L.N."/>
            <person name="Chinwalla A."/>
            <person name="Delehaunty K."/>
            <person name="Dinkelacker I."/>
            <person name="Fulton L."/>
            <person name="Fulton R."/>
            <person name="Godfrey J."/>
            <person name="Minx P."/>
            <person name="Mitreva M."/>
            <person name="Roeseler W."/>
            <person name="Tian H."/>
            <person name="Witte H."/>
            <person name="Yang S.P."/>
            <person name="Wilson R.K."/>
            <person name="Sommer R.J."/>
        </authorList>
    </citation>
    <scope>NUCLEOTIDE SEQUENCE [LARGE SCALE GENOMIC DNA]</scope>
    <source>
        <strain evidence="2">PS312</strain>
    </source>
</reference>
<evidence type="ECO:0000313" key="2">
    <source>
        <dbReference type="Proteomes" id="UP000005239"/>
    </source>
</evidence>
<sequence length="214" mass="24649">MDITVFNEKKERIHSGICKIKALKKDGTWMDLTLFSTPRLAGSMKRVMDEEEEREFPNTEIVRPGILNGSKEFWDIILNKGEKLPSGLRSIKTIFGRMITGEGTVAASIQVGEKKKDDEQREILTMARKFFALEGVGITDDPHLDDEEEADDHFRRTVKRDDEGRYYTRLPYKSDNPGVADNMPLCLGQLRSVVKRLTEMSREKRPQRTTREKN</sequence>
<dbReference type="EnsemblMetazoa" id="PPA33980.1">
    <property type="protein sequence ID" value="PPA33980.1"/>
    <property type="gene ID" value="WBGene00272349"/>
</dbReference>
<accession>A0A2A6BCY2</accession>
<dbReference type="OrthoDB" id="5872949at2759"/>
<accession>A0A8R1YQR4</accession>
<name>A0A2A6BCY2_PRIPA</name>
<dbReference type="Proteomes" id="UP000005239">
    <property type="component" value="Unassembled WGS sequence"/>
</dbReference>
<organism evidence="1 2">
    <name type="scientific">Pristionchus pacificus</name>
    <name type="common">Parasitic nematode worm</name>
    <dbReference type="NCBI Taxonomy" id="54126"/>
    <lineage>
        <taxon>Eukaryota</taxon>
        <taxon>Metazoa</taxon>
        <taxon>Ecdysozoa</taxon>
        <taxon>Nematoda</taxon>
        <taxon>Chromadorea</taxon>
        <taxon>Rhabditida</taxon>
        <taxon>Rhabditina</taxon>
        <taxon>Diplogasteromorpha</taxon>
        <taxon>Diplogasteroidea</taxon>
        <taxon>Neodiplogasteridae</taxon>
        <taxon>Pristionchus</taxon>
    </lineage>
</organism>
<gene>
    <name evidence="1" type="primary">WBGene00272349</name>
</gene>
<proteinExistence type="predicted"/>
<reference evidence="1" key="2">
    <citation type="submission" date="2022-06" db="UniProtKB">
        <authorList>
            <consortium name="EnsemblMetazoa"/>
        </authorList>
    </citation>
    <scope>IDENTIFICATION</scope>
    <source>
        <strain evidence="1">PS312</strain>
    </source>
</reference>
<protein>
    <submittedName>
        <fullName evidence="1">Uncharacterized protein</fullName>
    </submittedName>
</protein>